<dbReference type="Pfam" id="PF00534">
    <property type="entry name" value="Glycos_transf_1"/>
    <property type="match status" value="1"/>
</dbReference>
<feature type="non-terminal residue" evidence="2">
    <location>
        <position position="1"/>
    </location>
</feature>
<dbReference type="InterPro" id="IPR050194">
    <property type="entry name" value="Glycosyltransferase_grp1"/>
</dbReference>
<evidence type="ECO:0000259" key="1">
    <source>
        <dbReference type="Pfam" id="PF00534"/>
    </source>
</evidence>
<name>A0A382HRC1_9ZZZZ</name>
<dbReference type="SUPFAM" id="SSF53756">
    <property type="entry name" value="UDP-Glycosyltransferase/glycogen phosphorylase"/>
    <property type="match status" value="1"/>
</dbReference>
<dbReference type="Gene3D" id="3.40.50.2000">
    <property type="entry name" value="Glycogen Phosphorylase B"/>
    <property type="match status" value="1"/>
</dbReference>
<dbReference type="EMBL" id="UINC01062489">
    <property type="protein sequence ID" value="SVB89163.1"/>
    <property type="molecule type" value="Genomic_DNA"/>
</dbReference>
<protein>
    <recommendedName>
        <fullName evidence="1">Glycosyl transferase family 1 domain-containing protein</fullName>
    </recommendedName>
</protein>
<evidence type="ECO:0000313" key="2">
    <source>
        <dbReference type="EMBL" id="SVB89163.1"/>
    </source>
</evidence>
<gene>
    <name evidence="2" type="ORF">METZ01_LOCUS242017</name>
</gene>
<dbReference type="AlphaFoldDB" id="A0A382HRC1"/>
<accession>A0A382HRC1</accession>
<proteinExistence type="predicted"/>
<dbReference type="GO" id="GO:0016757">
    <property type="term" value="F:glycosyltransferase activity"/>
    <property type="evidence" value="ECO:0007669"/>
    <property type="project" value="InterPro"/>
</dbReference>
<dbReference type="InterPro" id="IPR001296">
    <property type="entry name" value="Glyco_trans_1"/>
</dbReference>
<feature type="domain" description="Glycosyl transferase family 1" evidence="1">
    <location>
        <begin position="4"/>
        <end position="121"/>
    </location>
</feature>
<organism evidence="2">
    <name type="scientific">marine metagenome</name>
    <dbReference type="NCBI Taxonomy" id="408172"/>
    <lineage>
        <taxon>unclassified sequences</taxon>
        <taxon>metagenomes</taxon>
        <taxon>ecological metagenomes</taxon>
    </lineage>
</organism>
<dbReference type="PANTHER" id="PTHR45947">
    <property type="entry name" value="SULFOQUINOVOSYL TRANSFERASE SQD2"/>
    <property type="match status" value="1"/>
</dbReference>
<sequence>ANRQGFPLVVFGDGPERDRLARLSGPSVKLIGSVSQAQLAELIRHSRAFLFPGVEDFGILPVEAQAGGLPVIALAKGGALETVRPDETGLLYEDDSVEGLVDAVLQFENETFDPETCRKNALRFSRERFEEEIAEAVSGVFPRK</sequence>
<reference evidence="2" key="1">
    <citation type="submission" date="2018-05" db="EMBL/GenBank/DDBJ databases">
        <authorList>
            <person name="Lanie J.A."/>
            <person name="Ng W.-L."/>
            <person name="Kazmierczak K.M."/>
            <person name="Andrzejewski T.M."/>
            <person name="Davidsen T.M."/>
            <person name="Wayne K.J."/>
            <person name="Tettelin H."/>
            <person name="Glass J.I."/>
            <person name="Rusch D."/>
            <person name="Podicherti R."/>
            <person name="Tsui H.-C.T."/>
            <person name="Winkler M.E."/>
        </authorList>
    </citation>
    <scope>NUCLEOTIDE SEQUENCE</scope>
</reference>
<dbReference type="PANTHER" id="PTHR45947:SF3">
    <property type="entry name" value="SULFOQUINOVOSYL TRANSFERASE SQD2"/>
    <property type="match status" value="1"/>
</dbReference>